<comment type="caution">
    <text evidence="1">The sequence shown here is derived from an EMBL/GenBank/DDBJ whole genome shotgun (WGS) entry which is preliminary data.</text>
</comment>
<accession>A0AAV3AAS7</accession>
<dbReference type="AlphaFoldDB" id="A0AAV3AAS7"/>
<dbReference type="Proteomes" id="UP001181693">
    <property type="component" value="Unassembled WGS sequence"/>
</dbReference>
<dbReference type="Gene3D" id="3.40.50.300">
    <property type="entry name" value="P-loop containing nucleotide triphosphate hydrolases"/>
    <property type="match status" value="1"/>
</dbReference>
<reference evidence="1" key="1">
    <citation type="thesis" date="2020" institute="ProQuest LLC" country="789 East Eisenhower Parkway, Ann Arbor, MI, USA">
        <title>Comparative Genomics and Chromosome Evolution.</title>
        <authorList>
            <person name="Mudd A.B."/>
        </authorList>
    </citation>
    <scope>NUCLEOTIDE SEQUENCE</scope>
    <source>
        <strain evidence="1">1538</strain>
        <tissue evidence="1">Blood</tissue>
    </source>
</reference>
<protein>
    <recommendedName>
        <fullName evidence="3">G domain-containing protein</fullName>
    </recommendedName>
</protein>
<dbReference type="EMBL" id="DYDO01000008">
    <property type="protein sequence ID" value="DBA18953.1"/>
    <property type="molecule type" value="Genomic_DNA"/>
</dbReference>
<organism evidence="1 2">
    <name type="scientific">Pyxicephalus adspersus</name>
    <name type="common">African bullfrog</name>
    <dbReference type="NCBI Taxonomy" id="30357"/>
    <lineage>
        <taxon>Eukaryota</taxon>
        <taxon>Metazoa</taxon>
        <taxon>Chordata</taxon>
        <taxon>Craniata</taxon>
        <taxon>Vertebrata</taxon>
        <taxon>Euteleostomi</taxon>
        <taxon>Amphibia</taxon>
        <taxon>Batrachia</taxon>
        <taxon>Anura</taxon>
        <taxon>Neobatrachia</taxon>
        <taxon>Ranoidea</taxon>
        <taxon>Pyxicephalidae</taxon>
        <taxon>Pyxicephalinae</taxon>
        <taxon>Pyxicephalus</taxon>
    </lineage>
</organism>
<evidence type="ECO:0000313" key="1">
    <source>
        <dbReference type="EMBL" id="DBA18953.1"/>
    </source>
</evidence>
<evidence type="ECO:0008006" key="3">
    <source>
        <dbReference type="Google" id="ProtNLM"/>
    </source>
</evidence>
<name>A0AAV3AAS7_PYXAD</name>
<sequence length="289" mass="33788">MDIKQLQDRIRNFRLEDGDLGSQGYNRVLLQLFGYLGHGKSSFINSCKYVLQDGENFQEYAEARETDEGLTMVRNAYPLTDVITMVDNRGCSKMDGFEKAEVYAQLGNFIPIGQKVDWKSNFKTMMEELEDSELEPNYTDFIVPIFVYSARCQIQHETKKEMKLFMENCIKMTGVVPIIVLTFKTRGDYMEIEKEFRRIGAEQVIAIENYTNTNHIKTLGRTTDILMVIYSTLKTATFRLEQPRNPRREKIERKKFLLNYIHQINLHKVIEKEKEKEKGSDGNNWCVLL</sequence>
<dbReference type="InterPro" id="IPR027417">
    <property type="entry name" value="P-loop_NTPase"/>
</dbReference>
<gene>
    <name evidence="1" type="ORF">GDO54_014843</name>
</gene>
<dbReference type="SUPFAM" id="SSF52540">
    <property type="entry name" value="P-loop containing nucleoside triphosphate hydrolases"/>
    <property type="match status" value="1"/>
</dbReference>
<keyword evidence="2" id="KW-1185">Reference proteome</keyword>
<proteinExistence type="predicted"/>
<evidence type="ECO:0000313" key="2">
    <source>
        <dbReference type="Proteomes" id="UP001181693"/>
    </source>
</evidence>